<dbReference type="PANTHER" id="PTHR30137">
    <property type="entry name" value="LUCIFERASE-LIKE MONOOXYGENASE"/>
    <property type="match status" value="1"/>
</dbReference>
<evidence type="ECO:0000313" key="4">
    <source>
        <dbReference type="Proteomes" id="UP000252100"/>
    </source>
</evidence>
<dbReference type="GO" id="GO:0016705">
    <property type="term" value="F:oxidoreductase activity, acting on paired donors, with incorporation or reduction of molecular oxygen"/>
    <property type="evidence" value="ECO:0007669"/>
    <property type="project" value="InterPro"/>
</dbReference>
<comment type="similarity">
    <text evidence="1">To bacterial alkanal monooxygenase alpha and beta chains.</text>
</comment>
<evidence type="ECO:0000256" key="1">
    <source>
        <dbReference type="ARBA" id="ARBA00007789"/>
    </source>
</evidence>
<protein>
    <submittedName>
        <fullName evidence="3">LLM class flavin-dependent oxidoreductase</fullName>
    </submittedName>
</protein>
<organism evidence="3 4">
    <name type="scientific">Salicibibacter kimchii</name>
    <dbReference type="NCBI Taxonomy" id="2099786"/>
    <lineage>
        <taxon>Bacteria</taxon>
        <taxon>Bacillati</taxon>
        <taxon>Bacillota</taxon>
        <taxon>Bacilli</taxon>
        <taxon>Bacillales</taxon>
        <taxon>Bacillaceae</taxon>
        <taxon>Salicibibacter</taxon>
    </lineage>
</organism>
<dbReference type="RefSeq" id="WP_114374846.1">
    <property type="nucleotide sequence ID" value="NZ_CP031092.1"/>
</dbReference>
<evidence type="ECO:0000313" key="3">
    <source>
        <dbReference type="EMBL" id="AXF57225.1"/>
    </source>
</evidence>
<gene>
    <name evidence="3" type="ORF">DT065_15265</name>
</gene>
<dbReference type="InterPro" id="IPR019949">
    <property type="entry name" value="CmoO-like"/>
</dbReference>
<sequence length="323" mass="35794">MKLGILEQMPTPKGKTAEDTVAETVALAQHAEQLGYERFWFAEHHATKGMASSAPEIMMAAVASRTTQLHVGSGGILLPQYSPYRVAAQLLQLQALFPGRIEAGVGRSPGGAERVRSALADGKENQLSEYPDKLEALVRYVHGEQSNGVRATPRTEAAPAIYSLGLGENSAEIAARLGVGYVYGHFIEPSRGEATHEVYRQQFTPGNLSAPHALTAVFVICGESDAHAEELATSQDVWLLRTEKGLDSRVPSMEEAKAAKKTERDQRKIEENRKRMIIGGPDTVRKQLLYFSERYHNDEWLILTNIHDVEEKRRSFERIISLF</sequence>
<keyword evidence="4" id="KW-1185">Reference proteome</keyword>
<dbReference type="Proteomes" id="UP000252100">
    <property type="component" value="Chromosome"/>
</dbReference>
<dbReference type="KEGG" id="rue:DT065_15265"/>
<dbReference type="InterPro" id="IPR050766">
    <property type="entry name" value="Bact_Lucif_Oxidored"/>
</dbReference>
<dbReference type="InterPro" id="IPR036661">
    <property type="entry name" value="Luciferase-like_sf"/>
</dbReference>
<dbReference type="Gene3D" id="3.20.20.30">
    <property type="entry name" value="Luciferase-like domain"/>
    <property type="match status" value="1"/>
</dbReference>
<dbReference type="OrthoDB" id="9780518at2"/>
<dbReference type="GO" id="GO:0005829">
    <property type="term" value="C:cytosol"/>
    <property type="evidence" value="ECO:0007669"/>
    <property type="project" value="TreeGrafter"/>
</dbReference>
<dbReference type="AlphaFoldDB" id="A0A345C1Z4"/>
<dbReference type="NCBIfam" id="TIGR03558">
    <property type="entry name" value="oxido_grp_1"/>
    <property type="match status" value="1"/>
</dbReference>
<evidence type="ECO:0000259" key="2">
    <source>
        <dbReference type="Pfam" id="PF00296"/>
    </source>
</evidence>
<name>A0A345C1Z4_9BACI</name>
<dbReference type="Pfam" id="PF00296">
    <property type="entry name" value="Bac_luciferase"/>
    <property type="match status" value="1"/>
</dbReference>
<proteinExistence type="predicted"/>
<dbReference type="EMBL" id="CP031092">
    <property type="protein sequence ID" value="AXF57225.1"/>
    <property type="molecule type" value="Genomic_DNA"/>
</dbReference>
<feature type="domain" description="Luciferase-like" evidence="2">
    <location>
        <begin position="1"/>
        <end position="293"/>
    </location>
</feature>
<dbReference type="SUPFAM" id="SSF51679">
    <property type="entry name" value="Bacterial luciferase-like"/>
    <property type="match status" value="1"/>
</dbReference>
<reference evidence="3 4" key="1">
    <citation type="journal article" date="2018" name="J. Microbiol.">
        <title>Salicibibacter kimchii gen. nov., sp. nov., a moderately halophilic and alkalitolerant bacterium in the family Bacillaceae, isolated from kimchi.</title>
        <authorList>
            <person name="Jang J.Y."/>
            <person name="Oh Y.J."/>
            <person name="Lim S.K."/>
            <person name="Park H.K."/>
            <person name="Lee C."/>
            <person name="Kim J.Y."/>
            <person name="Lee M.A."/>
            <person name="Choi H.J."/>
        </authorList>
    </citation>
    <scope>NUCLEOTIDE SEQUENCE [LARGE SCALE GENOMIC DNA]</scope>
    <source>
        <strain evidence="3 4">NKC1-1</strain>
    </source>
</reference>
<dbReference type="InterPro" id="IPR011251">
    <property type="entry name" value="Luciferase-like_dom"/>
</dbReference>
<accession>A0A345C1Z4</accession>
<dbReference type="PANTHER" id="PTHR30137:SF19">
    <property type="entry name" value="LUCIFERASE-LIKE MONOOXYGENASE"/>
    <property type="match status" value="1"/>
</dbReference>